<evidence type="ECO:0000313" key="10">
    <source>
        <dbReference type="Proteomes" id="UP000315440"/>
    </source>
</evidence>
<keyword evidence="5 7" id="KW-0472">Membrane</keyword>
<dbReference type="Pfam" id="PF01618">
    <property type="entry name" value="MotA_ExbB"/>
    <property type="match status" value="1"/>
</dbReference>
<dbReference type="InterPro" id="IPR002898">
    <property type="entry name" value="MotA_ExbB_proton_chnl"/>
</dbReference>
<comment type="similarity">
    <text evidence="6">Belongs to the exbB/tolQ family.</text>
</comment>
<keyword evidence="10" id="KW-1185">Reference proteome</keyword>
<gene>
    <name evidence="9" type="ORF">Mal64_31480</name>
</gene>
<evidence type="ECO:0000313" key="9">
    <source>
        <dbReference type="EMBL" id="TWT87606.1"/>
    </source>
</evidence>
<dbReference type="Proteomes" id="UP000315440">
    <property type="component" value="Unassembled WGS sequence"/>
</dbReference>
<dbReference type="PANTHER" id="PTHR30625">
    <property type="entry name" value="PROTEIN TOLQ"/>
    <property type="match status" value="1"/>
</dbReference>
<accession>A0A5C5ZK82</accession>
<reference evidence="9 10" key="1">
    <citation type="submission" date="2019-02" db="EMBL/GenBank/DDBJ databases">
        <title>Deep-cultivation of Planctomycetes and their phenomic and genomic characterization uncovers novel biology.</title>
        <authorList>
            <person name="Wiegand S."/>
            <person name="Jogler M."/>
            <person name="Boedeker C."/>
            <person name="Pinto D."/>
            <person name="Vollmers J."/>
            <person name="Rivas-Marin E."/>
            <person name="Kohn T."/>
            <person name="Peeters S.H."/>
            <person name="Heuer A."/>
            <person name="Rast P."/>
            <person name="Oberbeckmann S."/>
            <person name="Bunk B."/>
            <person name="Jeske O."/>
            <person name="Meyerdierks A."/>
            <person name="Storesund J.E."/>
            <person name="Kallscheuer N."/>
            <person name="Luecker S."/>
            <person name="Lage O.M."/>
            <person name="Pohl T."/>
            <person name="Merkel B.J."/>
            <person name="Hornburger P."/>
            <person name="Mueller R.-W."/>
            <person name="Bruemmer F."/>
            <person name="Labrenz M."/>
            <person name="Spormann A.M."/>
            <person name="Op Den Camp H."/>
            <person name="Overmann J."/>
            <person name="Amann R."/>
            <person name="Jetten M.S.M."/>
            <person name="Mascher T."/>
            <person name="Medema M.H."/>
            <person name="Devos D.P."/>
            <person name="Kaster A.-K."/>
            <person name="Ovreas L."/>
            <person name="Rohde M."/>
            <person name="Galperin M.Y."/>
            <person name="Jogler C."/>
        </authorList>
    </citation>
    <scope>NUCLEOTIDE SEQUENCE [LARGE SCALE GENOMIC DNA]</scope>
    <source>
        <strain evidence="9 10">Mal64</strain>
    </source>
</reference>
<keyword evidence="6" id="KW-0813">Transport</keyword>
<dbReference type="AlphaFoldDB" id="A0A5C5ZK82"/>
<evidence type="ECO:0000256" key="2">
    <source>
        <dbReference type="ARBA" id="ARBA00022475"/>
    </source>
</evidence>
<evidence type="ECO:0000256" key="6">
    <source>
        <dbReference type="RuleBase" id="RU004057"/>
    </source>
</evidence>
<dbReference type="OrthoDB" id="230181at2"/>
<keyword evidence="3 7" id="KW-0812">Transmembrane</keyword>
<comment type="subcellular location">
    <subcellularLocation>
        <location evidence="1">Cell membrane</location>
        <topology evidence="1">Multi-pass membrane protein</topology>
    </subcellularLocation>
    <subcellularLocation>
        <location evidence="6">Membrane</location>
        <topology evidence="6">Multi-pass membrane protein</topology>
    </subcellularLocation>
</comment>
<feature type="transmembrane region" description="Helical" evidence="7">
    <location>
        <begin position="48"/>
        <end position="70"/>
    </location>
</feature>
<name>A0A5C5ZK82_9BACT</name>
<sequence length="549" mass="59365">MSGITRIANWILSQPFVWGGLCGLVFYALLSSGVGSTSFVERYFNSHWVSRLTTTMFFIGAASLVMRLLYIQTQRHWLGKPLFDAPPAGGQPPEEAARMLDTLGALPDGPRESLLVRRLSGALEHVRRKNGAEDLDDKLRHLEEIDLGAMSSGYALVRLVIWAVPILGFLGTVIGITIAIAELNPEYLKDSLTTVTAGLGTAFDTTALALALSMPLMFGKFAVERHEEELLNEIDSRVSAELVGRFQVYGATTDPNVASIRRMSEQVVRAVEVMAARQADLWKSTIDETNQQWSVVVEATGATLTDSISTGLRKSLADHARGLNMGVEQQLAKLNESLGVQSLTVQAAIEEQAASLSALTSGCLEQLRMSAEGHADRLTTGADEMIGGLRTGLERMAELLVEALQQHGAELTGAEQELARENRRHLSEVEAALGEAMVVAADRQEKLVGRSETVLSEMQRALVASAEATVGHQEQLIKQGDVLLKVVESTREVRRLEEALNSNLSALSRSQDLEETLLSLSASIQLLSARTGRGASLPGTDNPATHHAA</sequence>
<evidence type="ECO:0000256" key="7">
    <source>
        <dbReference type="SAM" id="Phobius"/>
    </source>
</evidence>
<organism evidence="9 10">
    <name type="scientific">Pseudobythopirellula maris</name>
    <dbReference type="NCBI Taxonomy" id="2527991"/>
    <lineage>
        <taxon>Bacteria</taxon>
        <taxon>Pseudomonadati</taxon>
        <taxon>Planctomycetota</taxon>
        <taxon>Planctomycetia</taxon>
        <taxon>Pirellulales</taxon>
        <taxon>Lacipirellulaceae</taxon>
        <taxon>Pseudobythopirellula</taxon>
    </lineage>
</organism>
<dbReference type="EMBL" id="SJPQ01000003">
    <property type="protein sequence ID" value="TWT87606.1"/>
    <property type="molecule type" value="Genomic_DNA"/>
</dbReference>
<evidence type="ECO:0000256" key="1">
    <source>
        <dbReference type="ARBA" id="ARBA00004651"/>
    </source>
</evidence>
<keyword evidence="2" id="KW-1003">Cell membrane</keyword>
<keyword evidence="4 7" id="KW-1133">Transmembrane helix</keyword>
<dbReference type="GO" id="GO:0017038">
    <property type="term" value="P:protein import"/>
    <property type="evidence" value="ECO:0007669"/>
    <property type="project" value="TreeGrafter"/>
</dbReference>
<evidence type="ECO:0000256" key="3">
    <source>
        <dbReference type="ARBA" id="ARBA00022692"/>
    </source>
</evidence>
<dbReference type="GO" id="GO:0005886">
    <property type="term" value="C:plasma membrane"/>
    <property type="evidence" value="ECO:0007669"/>
    <property type="project" value="UniProtKB-SubCell"/>
</dbReference>
<comment type="caution">
    <text evidence="9">The sequence shown here is derived from an EMBL/GenBank/DDBJ whole genome shotgun (WGS) entry which is preliminary data.</text>
</comment>
<keyword evidence="6" id="KW-0653">Protein transport</keyword>
<protein>
    <submittedName>
        <fullName evidence="9">MotA/TolQ/ExbB proton channel family protein</fullName>
    </submittedName>
</protein>
<feature type="transmembrane region" description="Helical" evidence="7">
    <location>
        <begin position="7"/>
        <end position="28"/>
    </location>
</feature>
<evidence type="ECO:0000259" key="8">
    <source>
        <dbReference type="Pfam" id="PF01618"/>
    </source>
</evidence>
<dbReference type="SUPFAM" id="SSF58113">
    <property type="entry name" value="Apolipoprotein A-I"/>
    <property type="match status" value="1"/>
</dbReference>
<dbReference type="InterPro" id="IPR050790">
    <property type="entry name" value="ExbB/TolQ_transport"/>
</dbReference>
<dbReference type="PANTHER" id="PTHR30625:SF11">
    <property type="entry name" value="MOTA_TOLQ_EXBB PROTON CHANNEL DOMAIN-CONTAINING PROTEIN"/>
    <property type="match status" value="1"/>
</dbReference>
<dbReference type="RefSeq" id="WP_146401886.1">
    <property type="nucleotide sequence ID" value="NZ_SJPQ01000003.1"/>
</dbReference>
<evidence type="ECO:0000256" key="5">
    <source>
        <dbReference type="ARBA" id="ARBA00023136"/>
    </source>
</evidence>
<feature type="domain" description="MotA/TolQ/ExbB proton channel" evidence="8">
    <location>
        <begin position="122"/>
        <end position="234"/>
    </location>
</feature>
<dbReference type="Gene3D" id="1.20.120.20">
    <property type="entry name" value="Apolipoprotein"/>
    <property type="match status" value="1"/>
</dbReference>
<feature type="transmembrane region" description="Helical" evidence="7">
    <location>
        <begin position="159"/>
        <end position="180"/>
    </location>
</feature>
<evidence type="ECO:0000256" key="4">
    <source>
        <dbReference type="ARBA" id="ARBA00022989"/>
    </source>
</evidence>
<proteinExistence type="inferred from homology"/>